<comment type="similarity">
    <text evidence="1">Belongs to the LeuD family. LeuD type 2 subfamily.</text>
</comment>
<dbReference type="PANTHER" id="PTHR43345:SF2">
    <property type="entry name" value="3-ISOPROPYLMALATE DEHYDRATASE SMALL SUBUNIT 1"/>
    <property type="match status" value="1"/>
</dbReference>
<dbReference type="Pfam" id="PF00694">
    <property type="entry name" value="Aconitase_C"/>
    <property type="match status" value="1"/>
</dbReference>
<dbReference type="OrthoDB" id="10262323at2759"/>
<gene>
    <name evidence="5" type="primary">LOC113703986</name>
</gene>
<reference evidence="5" key="2">
    <citation type="submission" date="2025-08" db="UniProtKB">
        <authorList>
            <consortium name="RefSeq"/>
        </authorList>
    </citation>
    <scope>IDENTIFICATION</scope>
    <source>
        <tissue evidence="5">Leaves</tissue>
    </source>
</reference>
<sequence>MAASASIIPSNATATAKFRATSTAATTPLSPPSVLKFPSISPNYPSTKPLISHSALPHFQHKPLSAVTPPNASSTPPPTATASTFHGVCYVVGDNLDTDQIIPAEYLTLVPSNPEEYKKLGSYALIGLPSSYQTRFVEPGQFKSNYSIVIGGDNFGCGSSREHAPVALGAAGVAAVVAESYARIFFRNSVATGEIYPLESEGRLCEECRTGDVVTIEVADNKLINHTTGKEYKLKPIGDAGPVIEAGGIFAYARKTGMIPA</sequence>
<dbReference type="AlphaFoldDB" id="A0A6P6TT50"/>
<dbReference type="RefSeq" id="XP_027081355.2">
    <property type="nucleotide sequence ID" value="XM_027225554.2"/>
</dbReference>
<protein>
    <submittedName>
        <fullName evidence="5">3-isopropylmalate dehydratase small subunit 1</fullName>
    </submittedName>
</protein>
<evidence type="ECO:0000313" key="5">
    <source>
        <dbReference type="RefSeq" id="XP_027081355.2"/>
    </source>
</evidence>
<evidence type="ECO:0000313" key="4">
    <source>
        <dbReference type="Proteomes" id="UP001652660"/>
    </source>
</evidence>
<proteinExistence type="inferred from homology"/>
<keyword evidence="4" id="KW-1185">Reference proteome</keyword>
<dbReference type="GO" id="GO:0009570">
    <property type="term" value="C:chloroplast stroma"/>
    <property type="evidence" value="ECO:0007669"/>
    <property type="project" value="UniProtKB-SubCell"/>
</dbReference>
<evidence type="ECO:0000259" key="3">
    <source>
        <dbReference type="Pfam" id="PF00694"/>
    </source>
</evidence>
<dbReference type="InterPro" id="IPR050075">
    <property type="entry name" value="LeuD"/>
</dbReference>
<dbReference type="Proteomes" id="UP001652660">
    <property type="component" value="Chromosome 8c"/>
</dbReference>
<dbReference type="InterPro" id="IPR015928">
    <property type="entry name" value="Aconitase/3IPM_dehydase_swvl"/>
</dbReference>
<dbReference type="GO" id="GO:0003861">
    <property type="term" value="F:3-isopropylmalate dehydratase activity"/>
    <property type="evidence" value="ECO:0007669"/>
    <property type="project" value="UniProtKB-EC"/>
</dbReference>
<keyword evidence="2" id="KW-0456">Lyase</keyword>
<reference evidence="4" key="1">
    <citation type="journal article" date="2025" name="Foods">
        <title>Unveiling the Microbial Signatures of Arabica Coffee Cherries: Insights into Ripeness Specific Diversity, Functional Traits, and Implications for Quality and Safety.</title>
        <authorList>
            <consortium name="RefSeq"/>
            <person name="Tenea G.N."/>
            <person name="Cifuentes V."/>
            <person name="Reyes P."/>
            <person name="Cevallos-Vallejos M."/>
        </authorList>
    </citation>
    <scope>NUCLEOTIDE SEQUENCE [LARGE SCALE GENOMIC DNA]</scope>
</reference>
<evidence type="ECO:0000256" key="1">
    <source>
        <dbReference type="ARBA" id="ARBA00009869"/>
    </source>
</evidence>
<dbReference type="NCBIfam" id="TIGR02087">
    <property type="entry name" value="LEUD_arch"/>
    <property type="match status" value="1"/>
</dbReference>
<evidence type="ECO:0000256" key="2">
    <source>
        <dbReference type="ARBA" id="ARBA00023239"/>
    </source>
</evidence>
<dbReference type="GO" id="GO:0019761">
    <property type="term" value="P:glucosinolate biosynthetic process"/>
    <property type="evidence" value="ECO:0007669"/>
    <property type="project" value="UniProtKB-ARBA"/>
</dbReference>
<dbReference type="InterPro" id="IPR011827">
    <property type="entry name" value="LeuD_type2/HacB/DmdB"/>
</dbReference>
<dbReference type="SUPFAM" id="SSF52016">
    <property type="entry name" value="LeuD/IlvD-like"/>
    <property type="match status" value="1"/>
</dbReference>
<dbReference type="Gene3D" id="3.20.19.10">
    <property type="entry name" value="Aconitase, domain 4"/>
    <property type="match status" value="1"/>
</dbReference>
<dbReference type="GeneID" id="113703986"/>
<dbReference type="PANTHER" id="PTHR43345">
    <property type="entry name" value="3-ISOPROPYLMALATE DEHYDRATASE SMALL SUBUNIT 2-RELATED-RELATED"/>
    <property type="match status" value="1"/>
</dbReference>
<organism evidence="4 5">
    <name type="scientific">Coffea arabica</name>
    <name type="common">Arabian coffee</name>
    <dbReference type="NCBI Taxonomy" id="13443"/>
    <lineage>
        <taxon>Eukaryota</taxon>
        <taxon>Viridiplantae</taxon>
        <taxon>Streptophyta</taxon>
        <taxon>Embryophyta</taxon>
        <taxon>Tracheophyta</taxon>
        <taxon>Spermatophyta</taxon>
        <taxon>Magnoliopsida</taxon>
        <taxon>eudicotyledons</taxon>
        <taxon>Gunneridae</taxon>
        <taxon>Pentapetalae</taxon>
        <taxon>asterids</taxon>
        <taxon>lamiids</taxon>
        <taxon>Gentianales</taxon>
        <taxon>Rubiaceae</taxon>
        <taxon>Ixoroideae</taxon>
        <taxon>Gardenieae complex</taxon>
        <taxon>Bertiereae - Coffeeae clade</taxon>
        <taxon>Coffeeae</taxon>
        <taxon>Coffea</taxon>
    </lineage>
</organism>
<feature type="domain" description="Aconitase A/isopropylmalate dehydratase small subunit swivel" evidence="3">
    <location>
        <begin position="147"/>
        <end position="193"/>
    </location>
</feature>
<name>A0A6P6TT50_COFAR</name>
<accession>A0A6P6TT50</accession>
<dbReference type="InterPro" id="IPR000573">
    <property type="entry name" value="AconitaseA/IPMdHydase_ssu_swvl"/>
</dbReference>